<evidence type="ECO:0000313" key="1">
    <source>
        <dbReference type="EMBL" id="ENN86712.1"/>
    </source>
</evidence>
<evidence type="ECO:0000313" key="2">
    <source>
        <dbReference type="Proteomes" id="UP000012429"/>
    </source>
</evidence>
<dbReference type="AlphaFoldDB" id="N6V6Q4"/>
<dbReference type="EMBL" id="AQHN01000062">
    <property type="protein sequence ID" value="ENN86712.1"/>
    <property type="molecule type" value="Genomic_DNA"/>
</dbReference>
<protein>
    <submittedName>
        <fullName evidence="1">Uncharacterized protein</fullName>
    </submittedName>
</protein>
<dbReference type="Proteomes" id="UP000012429">
    <property type="component" value="Unassembled WGS sequence"/>
</dbReference>
<gene>
    <name evidence="1" type="ORF">RHSP_29916</name>
</gene>
<proteinExistence type="predicted"/>
<reference evidence="1 2" key="1">
    <citation type="journal article" date="2012" name="BMC Genomics">
        <title>Genomic basis of broad host range and environmental adaptability of Rhizobium tropici CIAT 899 and Rhizobium sp. PRF 81 which are used in inoculants for common bean (Phaseolus vulgaris L.).</title>
        <authorList>
            <person name="Ormeno-Orrillo E."/>
            <person name="Menna P."/>
            <person name="Almeida L.G."/>
            <person name="Ollero F.J."/>
            <person name="Nicolas M.F."/>
            <person name="Pains Rodrigues E."/>
            <person name="Shigueyoshi Nakatani A."/>
            <person name="Silva Batista J.S."/>
            <person name="Oliveira Chueire L.M."/>
            <person name="Souza R.C."/>
            <person name="Ribeiro Vasconcelos A.T."/>
            <person name="Megias M."/>
            <person name="Hungria M."/>
            <person name="Martinez-Romero E."/>
        </authorList>
    </citation>
    <scope>NUCLEOTIDE SEQUENCE [LARGE SCALE GENOMIC DNA]</scope>
    <source>
        <strain evidence="1 2">PRF 81</strain>
    </source>
</reference>
<comment type="caution">
    <text evidence="1">The sequence shown here is derived from an EMBL/GenBank/DDBJ whole genome shotgun (WGS) entry which is preliminary data.</text>
</comment>
<sequence length="420" mass="45351">MIRPGLESPRLRNGSGDSALRRAYYARCAWPASERLRGLHGNLQLAAVDRIDHHFALHHAGGIEAEEPGRAAEADFVPQIGCGDGLRTLGTDEAGGDRHGVVTIGAVGRQRVVEVTLVAFGNEPAALHVVRGDKCARRSRRRIGRLRPLVGANQRLGGNGSAAHRTRHHADFRRVTENDHDLGRLNERPVFGKNIGGLIACAITAKAHESVAAIPEGVAQLRAVGLRKVRRHQRRHLLVTSGTGRLDAFGRAVDFIRGEVKDIAAGRGHGARKVEQWRALFGGNGGDRRCLGRRQIADDQRGIPAFRCRDQRCDAGKTWADILDAQPHLIVAELADAKNSAVARVAGRTFVEACCALAQQQRDFRAAVTAIGFLDGGRRHFHIVRLDVAGQAVAIHLAARKAGAEDQSGTSCSLLMLSAR</sequence>
<accession>N6V6Q4</accession>
<keyword evidence="2" id="KW-1185">Reference proteome</keyword>
<name>N6V6Q4_9HYPH</name>
<organism evidence="1 2">
    <name type="scientific">Rhizobium freirei PRF 81</name>
    <dbReference type="NCBI Taxonomy" id="363754"/>
    <lineage>
        <taxon>Bacteria</taxon>
        <taxon>Pseudomonadati</taxon>
        <taxon>Pseudomonadota</taxon>
        <taxon>Alphaproteobacteria</taxon>
        <taxon>Hyphomicrobiales</taxon>
        <taxon>Rhizobiaceae</taxon>
        <taxon>Rhizobium/Agrobacterium group</taxon>
        <taxon>Rhizobium</taxon>
    </lineage>
</organism>